<dbReference type="AlphaFoldDB" id="Q21Y81"/>
<feature type="domain" description="HTH crp-type" evidence="5">
    <location>
        <begin position="172"/>
        <end position="245"/>
    </location>
</feature>
<evidence type="ECO:0000313" key="6">
    <source>
        <dbReference type="EMBL" id="ABD69272.1"/>
    </source>
</evidence>
<dbReference type="KEGG" id="rfr:Rfer_1540"/>
<evidence type="ECO:0000313" key="7">
    <source>
        <dbReference type="Proteomes" id="UP000008332"/>
    </source>
</evidence>
<dbReference type="Gene3D" id="1.10.10.10">
    <property type="entry name" value="Winged helix-like DNA-binding domain superfamily/Winged helix DNA-binding domain"/>
    <property type="match status" value="1"/>
</dbReference>
<dbReference type="GO" id="GO:0003677">
    <property type="term" value="F:DNA binding"/>
    <property type="evidence" value="ECO:0007669"/>
    <property type="project" value="UniProtKB-KW"/>
</dbReference>
<dbReference type="InterPro" id="IPR036390">
    <property type="entry name" value="WH_DNA-bd_sf"/>
</dbReference>
<dbReference type="Pfam" id="PF00027">
    <property type="entry name" value="cNMP_binding"/>
    <property type="match status" value="1"/>
</dbReference>
<dbReference type="PRINTS" id="PR00034">
    <property type="entry name" value="HTHCRP"/>
</dbReference>
<dbReference type="InterPro" id="IPR012318">
    <property type="entry name" value="HTH_CRP"/>
</dbReference>
<dbReference type="OrthoDB" id="8892417at2"/>
<dbReference type="Pfam" id="PF13545">
    <property type="entry name" value="HTH_Crp_2"/>
    <property type="match status" value="1"/>
</dbReference>
<dbReference type="CDD" id="cd00038">
    <property type="entry name" value="CAP_ED"/>
    <property type="match status" value="1"/>
</dbReference>
<evidence type="ECO:0000259" key="4">
    <source>
        <dbReference type="PROSITE" id="PS50042"/>
    </source>
</evidence>
<protein>
    <submittedName>
        <fullName evidence="6">Transcriptional regulator, Crp/Fnr family</fullName>
    </submittedName>
</protein>
<proteinExistence type="predicted"/>
<dbReference type="PANTHER" id="PTHR24567:SF75">
    <property type="entry name" value="FUMARATE AND NITRATE REDUCTION REGULATORY PROTEIN"/>
    <property type="match status" value="1"/>
</dbReference>
<dbReference type="PROSITE" id="PS51063">
    <property type="entry name" value="HTH_CRP_2"/>
    <property type="match status" value="1"/>
</dbReference>
<dbReference type="InterPro" id="IPR018490">
    <property type="entry name" value="cNMP-bd_dom_sf"/>
</dbReference>
<dbReference type="GO" id="GO:0003700">
    <property type="term" value="F:DNA-binding transcription factor activity"/>
    <property type="evidence" value="ECO:0007669"/>
    <property type="project" value="TreeGrafter"/>
</dbReference>
<dbReference type="InterPro" id="IPR050397">
    <property type="entry name" value="Env_Response_Regulators"/>
</dbReference>
<dbReference type="FunFam" id="1.10.10.10:FF:000028">
    <property type="entry name" value="Fumarate/nitrate reduction transcriptional regulator Fnr"/>
    <property type="match status" value="1"/>
</dbReference>
<dbReference type="PANTHER" id="PTHR24567">
    <property type="entry name" value="CRP FAMILY TRANSCRIPTIONAL REGULATORY PROTEIN"/>
    <property type="match status" value="1"/>
</dbReference>
<dbReference type="Proteomes" id="UP000008332">
    <property type="component" value="Chromosome"/>
</dbReference>
<organism evidence="6 7">
    <name type="scientific">Albidiferax ferrireducens (strain ATCC BAA-621 / DSM 15236 / T118)</name>
    <name type="common">Rhodoferax ferrireducens</name>
    <dbReference type="NCBI Taxonomy" id="338969"/>
    <lineage>
        <taxon>Bacteria</taxon>
        <taxon>Pseudomonadati</taxon>
        <taxon>Pseudomonadota</taxon>
        <taxon>Betaproteobacteria</taxon>
        <taxon>Burkholderiales</taxon>
        <taxon>Comamonadaceae</taxon>
        <taxon>Rhodoferax</taxon>
    </lineage>
</organism>
<keyword evidence="2" id="KW-0238">DNA-binding</keyword>
<dbReference type="STRING" id="338969.Rfer_1540"/>
<keyword evidence="3" id="KW-0804">Transcription</keyword>
<feature type="domain" description="Cyclic nucleotide-binding" evidence="4">
    <location>
        <begin position="58"/>
        <end position="108"/>
    </location>
</feature>
<gene>
    <name evidence="6" type="ordered locus">Rfer_1540</name>
</gene>
<dbReference type="InterPro" id="IPR036388">
    <property type="entry name" value="WH-like_DNA-bd_sf"/>
</dbReference>
<dbReference type="SUPFAM" id="SSF51206">
    <property type="entry name" value="cAMP-binding domain-like"/>
    <property type="match status" value="1"/>
</dbReference>
<dbReference type="CDD" id="cd00092">
    <property type="entry name" value="HTH_CRP"/>
    <property type="match status" value="1"/>
</dbReference>
<evidence type="ECO:0000256" key="1">
    <source>
        <dbReference type="ARBA" id="ARBA00023015"/>
    </source>
</evidence>
<evidence type="ECO:0000256" key="2">
    <source>
        <dbReference type="ARBA" id="ARBA00023125"/>
    </source>
</evidence>
<dbReference type="SMART" id="SM00419">
    <property type="entry name" value="HTH_CRP"/>
    <property type="match status" value="1"/>
</dbReference>
<name>Q21Y81_ALBFT</name>
<accession>Q21Y81</accession>
<dbReference type="eggNOG" id="COG0664">
    <property type="taxonomic scope" value="Bacteria"/>
</dbReference>
<dbReference type="InterPro" id="IPR000595">
    <property type="entry name" value="cNMP-bd_dom"/>
</dbReference>
<dbReference type="PROSITE" id="PS50042">
    <property type="entry name" value="CNMP_BINDING_3"/>
    <property type="match status" value="1"/>
</dbReference>
<dbReference type="InterPro" id="IPR014710">
    <property type="entry name" value="RmlC-like_jellyroll"/>
</dbReference>
<reference evidence="7" key="1">
    <citation type="submission" date="2006-02" db="EMBL/GenBank/DDBJ databases">
        <title>Complete sequence of chromosome of Rhodoferax ferrireducens DSM 15236.</title>
        <authorList>
            <person name="Copeland A."/>
            <person name="Lucas S."/>
            <person name="Lapidus A."/>
            <person name="Barry K."/>
            <person name="Detter J.C."/>
            <person name="Glavina del Rio T."/>
            <person name="Hammon N."/>
            <person name="Israni S."/>
            <person name="Pitluck S."/>
            <person name="Brettin T."/>
            <person name="Bruce D."/>
            <person name="Han C."/>
            <person name="Tapia R."/>
            <person name="Gilna P."/>
            <person name="Kiss H."/>
            <person name="Schmutz J."/>
            <person name="Larimer F."/>
            <person name="Land M."/>
            <person name="Kyrpides N."/>
            <person name="Ivanova N."/>
            <person name="Richardson P."/>
        </authorList>
    </citation>
    <scope>NUCLEOTIDE SEQUENCE [LARGE SCALE GENOMIC DNA]</scope>
    <source>
        <strain evidence="7">ATCC BAA-621 / DSM 15236 / T118</strain>
    </source>
</reference>
<dbReference type="HOGENOM" id="CLU_075053_0_2_4"/>
<dbReference type="SUPFAM" id="SSF46785">
    <property type="entry name" value="Winged helix' DNA-binding domain"/>
    <property type="match status" value="1"/>
</dbReference>
<evidence type="ECO:0000259" key="5">
    <source>
        <dbReference type="PROSITE" id="PS51063"/>
    </source>
</evidence>
<keyword evidence="1" id="KW-0805">Transcription regulation</keyword>
<sequence length="252" mass="28656">MMNVQTLPSAARWDHSFHQPALKLESDERWSDFSEVLSLLRFDGHLQGLNDTSLFRRRRLKAGQTALGMGQVFDGLYVVRLGALKTTMTHVDGAEHVLAFPMKGDLLGFDGVCKNKYLSEVTALTDCDLIKIPSSELFSPGRSCNDIERMAYWAISREIVQEQSAYSSYHSTKSEARVARFLRIQSERFNTMGYSPNRFTLPMTRRDIGNHLNVTLETVSRAFSALDHLGIIAVERREIKILSLEALRKFEH</sequence>
<dbReference type="Gene3D" id="2.60.120.10">
    <property type="entry name" value="Jelly Rolls"/>
    <property type="match status" value="1"/>
</dbReference>
<dbReference type="GO" id="GO:0005829">
    <property type="term" value="C:cytosol"/>
    <property type="evidence" value="ECO:0007669"/>
    <property type="project" value="TreeGrafter"/>
</dbReference>
<dbReference type="EMBL" id="CP000267">
    <property type="protein sequence ID" value="ABD69272.1"/>
    <property type="molecule type" value="Genomic_DNA"/>
</dbReference>
<keyword evidence="7" id="KW-1185">Reference proteome</keyword>
<evidence type="ECO:0000256" key="3">
    <source>
        <dbReference type="ARBA" id="ARBA00023163"/>
    </source>
</evidence>